<comment type="caution">
    <text evidence="1">The sequence shown here is derived from an EMBL/GenBank/DDBJ whole genome shotgun (WGS) entry which is preliminary data.</text>
</comment>
<evidence type="ECO:0000313" key="1">
    <source>
        <dbReference type="EMBL" id="KAK7683364.1"/>
    </source>
</evidence>
<sequence>MPSRATREKKRQYQRDYYARNKTARREYQIQYNRVRRATRCKLSKKDLETMRQRKRNETDGTTRVFENSICRRSGERDPEYTKEMANDEKLLLDDLTQLRVHMSNEYLREHRDADDDGWIPTYTKQVEVQLQVEACWGLRMPELHREGKVPKEDIHALRRRVAILHQERGSIVCGYGVNKTEFRRLYGF</sequence>
<reference evidence="1 2" key="1">
    <citation type="submission" date="2022-09" db="EMBL/GenBank/DDBJ databases">
        <authorList>
            <person name="Palmer J.M."/>
        </authorList>
    </citation>
    <scope>NUCLEOTIDE SEQUENCE [LARGE SCALE GENOMIC DNA]</scope>
    <source>
        <strain evidence="1 2">DSM 7382</strain>
    </source>
</reference>
<dbReference type="AlphaFoldDB" id="A0AAW0FYV0"/>
<proteinExistence type="predicted"/>
<organism evidence="1 2">
    <name type="scientific">Cerrena zonata</name>
    <dbReference type="NCBI Taxonomy" id="2478898"/>
    <lineage>
        <taxon>Eukaryota</taxon>
        <taxon>Fungi</taxon>
        <taxon>Dikarya</taxon>
        <taxon>Basidiomycota</taxon>
        <taxon>Agaricomycotina</taxon>
        <taxon>Agaricomycetes</taxon>
        <taxon>Polyporales</taxon>
        <taxon>Cerrenaceae</taxon>
        <taxon>Cerrena</taxon>
    </lineage>
</organism>
<name>A0AAW0FYV0_9APHY</name>
<gene>
    <name evidence="1" type="ORF">QCA50_013626</name>
</gene>
<dbReference type="Proteomes" id="UP001385951">
    <property type="component" value="Unassembled WGS sequence"/>
</dbReference>
<keyword evidence="2" id="KW-1185">Reference proteome</keyword>
<evidence type="ECO:0000313" key="2">
    <source>
        <dbReference type="Proteomes" id="UP001385951"/>
    </source>
</evidence>
<accession>A0AAW0FYV0</accession>
<dbReference type="EMBL" id="JASBNA010000031">
    <property type="protein sequence ID" value="KAK7683364.1"/>
    <property type="molecule type" value="Genomic_DNA"/>
</dbReference>
<protein>
    <submittedName>
        <fullName evidence="1">Uncharacterized protein</fullName>
    </submittedName>
</protein>